<dbReference type="Proteomes" id="UP000298264">
    <property type="component" value="Unassembled WGS sequence"/>
</dbReference>
<feature type="transmembrane region" description="Helical" evidence="2">
    <location>
        <begin position="158"/>
        <end position="179"/>
    </location>
</feature>
<dbReference type="EMBL" id="RQHV01000043">
    <property type="protein sequence ID" value="TGN10476.1"/>
    <property type="molecule type" value="Genomic_DNA"/>
</dbReference>
<name>A0A4R9LQT0_9LEPT</name>
<dbReference type="RefSeq" id="WP_135764110.1">
    <property type="nucleotide sequence ID" value="NZ_RQHV01000043.1"/>
</dbReference>
<dbReference type="PANTHER" id="PTHR24125:SF5">
    <property type="entry name" value="ANKYRIN REPEAT PROTEIN"/>
    <property type="match status" value="1"/>
</dbReference>
<sequence length="275" mass="30502">MKSFLSLILLLALLSGGSLFAESNENCEIQNLKCLNHHLTNNLYVDLYRKNGVGKTSLHIAVENNNTEVARLILQNDLGVISLVDAGGNTALHRAANLNEKEMLQTILDFSPDVNLEDRNGETALDIARAAGYLDLIDLLSTHGGISKKRNDSSTTTIWLYLVYIILSILVTVWVARTLSNNGKVFLIDAFKDMELANSVNHLLVVGFYLINLGYITMALKIGLKPNDMVEAVEILSNKVGIVILLLGCMHFFNLYLFGRLRKRTLLKKELGVES</sequence>
<dbReference type="PANTHER" id="PTHR24125">
    <property type="entry name" value="ANKYRIN REPEAT AND DEATH DOMAIN-CONTAINING PROTEIN"/>
    <property type="match status" value="1"/>
</dbReference>
<keyword evidence="2" id="KW-0812">Transmembrane</keyword>
<evidence type="ECO:0000313" key="5">
    <source>
        <dbReference type="Proteomes" id="UP000298264"/>
    </source>
</evidence>
<feature type="signal peptide" evidence="3">
    <location>
        <begin position="1"/>
        <end position="21"/>
    </location>
</feature>
<evidence type="ECO:0000256" key="1">
    <source>
        <dbReference type="PROSITE-ProRule" id="PRU00023"/>
    </source>
</evidence>
<evidence type="ECO:0000256" key="3">
    <source>
        <dbReference type="SAM" id="SignalP"/>
    </source>
</evidence>
<dbReference type="PROSITE" id="PS50297">
    <property type="entry name" value="ANK_REP_REGION"/>
    <property type="match status" value="2"/>
</dbReference>
<comment type="caution">
    <text evidence="4">The sequence shown here is derived from an EMBL/GenBank/DDBJ whole genome shotgun (WGS) entry which is preliminary data.</text>
</comment>
<gene>
    <name evidence="4" type="ORF">EHS11_09305</name>
</gene>
<dbReference type="OrthoDB" id="193443at2"/>
<protein>
    <submittedName>
        <fullName evidence="4">Ankyrin repeat domain-containing protein</fullName>
    </submittedName>
</protein>
<keyword evidence="3" id="KW-0732">Signal</keyword>
<keyword evidence="2" id="KW-1133">Transmembrane helix</keyword>
<feature type="transmembrane region" description="Helical" evidence="2">
    <location>
        <begin position="240"/>
        <end position="259"/>
    </location>
</feature>
<dbReference type="Pfam" id="PF12796">
    <property type="entry name" value="Ank_2"/>
    <property type="match status" value="1"/>
</dbReference>
<dbReference type="AlphaFoldDB" id="A0A4R9LQT0"/>
<dbReference type="InterPro" id="IPR002110">
    <property type="entry name" value="Ankyrin_rpt"/>
</dbReference>
<dbReference type="Gene3D" id="1.25.40.20">
    <property type="entry name" value="Ankyrin repeat-containing domain"/>
    <property type="match status" value="1"/>
</dbReference>
<dbReference type="InterPro" id="IPR052457">
    <property type="entry name" value="Ankyrin-DD_containing_protein"/>
</dbReference>
<dbReference type="InterPro" id="IPR036770">
    <property type="entry name" value="Ankyrin_rpt-contain_sf"/>
</dbReference>
<proteinExistence type="predicted"/>
<reference evidence="4" key="1">
    <citation type="journal article" date="2019" name="PLoS Negl. Trop. Dis.">
        <title>Revisiting the worldwide diversity of Leptospira species in the environment.</title>
        <authorList>
            <person name="Vincent A.T."/>
            <person name="Schiettekatte O."/>
            <person name="Bourhy P."/>
            <person name="Veyrier F.J."/>
            <person name="Picardeau M."/>
        </authorList>
    </citation>
    <scope>NUCLEOTIDE SEQUENCE [LARGE SCALE GENOMIC DNA]</scope>
    <source>
        <strain evidence="4">201400974</strain>
    </source>
</reference>
<feature type="chain" id="PRO_5020909946" evidence="3">
    <location>
        <begin position="22"/>
        <end position="275"/>
    </location>
</feature>
<evidence type="ECO:0000313" key="4">
    <source>
        <dbReference type="EMBL" id="TGN10476.1"/>
    </source>
</evidence>
<dbReference type="SUPFAM" id="SSF48403">
    <property type="entry name" value="Ankyrin repeat"/>
    <property type="match status" value="1"/>
</dbReference>
<keyword evidence="2" id="KW-0472">Membrane</keyword>
<dbReference type="SMART" id="SM00248">
    <property type="entry name" value="ANK"/>
    <property type="match status" value="3"/>
</dbReference>
<keyword evidence="5" id="KW-1185">Reference proteome</keyword>
<feature type="repeat" description="ANK" evidence="1">
    <location>
        <begin position="53"/>
        <end position="76"/>
    </location>
</feature>
<keyword evidence="1" id="KW-0040">ANK repeat</keyword>
<feature type="transmembrane region" description="Helical" evidence="2">
    <location>
        <begin position="200"/>
        <end position="220"/>
    </location>
</feature>
<dbReference type="PROSITE" id="PS50088">
    <property type="entry name" value="ANK_REPEAT"/>
    <property type="match status" value="2"/>
</dbReference>
<organism evidence="4 5">
    <name type="scientific">Leptospira ilyithenensis</name>
    <dbReference type="NCBI Taxonomy" id="2484901"/>
    <lineage>
        <taxon>Bacteria</taxon>
        <taxon>Pseudomonadati</taxon>
        <taxon>Spirochaetota</taxon>
        <taxon>Spirochaetia</taxon>
        <taxon>Leptospirales</taxon>
        <taxon>Leptospiraceae</taxon>
        <taxon>Leptospira</taxon>
    </lineage>
</organism>
<accession>A0A4R9LQT0</accession>
<evidence type="ECO:0000256" key="2">
    <source>
        <dbReference type="SAM" id="Phobius"/>
    </source>
</evidence>
<feature type="repeat" description="ANK" evidence="1">
    <location>
        <begin position="87"/>
        <end position="119"/>
    </location>
</feature>